<gene>
    <name evidence="1" type="ORF">METZ01_LOCUS298479</name>
</gene>
<protein>
    <submittedName>
        <fullName evidence="1">Uncharacterized protein</fullName>
    </submittedName>
</protein>
<dbReference type="AlphaFoldDB" id="A0A382MC25"/>
<evidence type="ECO:0000313" key="1">
    <source>
        <dbReference type="EMBL" id="SVC45625.1"/>
    </source>
</evidence>
<dbReference type="EMBL" id="UINC01092228">
    <property type="protein sequence ID" value="SVC45625.1"/>
    <property type="molecule type" value="Genomic_DNA"/>
</dbReference>
<organism evidence="1">
    <name type="scientific">marine metagenome</name>
    <dbReference type="NCBI Taxonomy" id="408172"/>
    <lineage>
        <taxon>unclassified sequences</taxon>
        <taxon>metagenomes</taxon>
        <taxon>ecological metagenomes</taxon>
    </lineage>
</organism>
<sequence>IWENGEIKIENNELLNDEFTLQLLYY</sequence>
<accession>A0A382MC25</accession>
<name>A0A382MC25_9ZZZZ</name>
<feature type="non-terminal residue" evidence="1">
    <location>
        <position position="1"/>
    </location>
</feature>
<proteinExistence type="predicted"/>
<reference evidence="1" key="1">
    <citation type="submission" date="2018-05" db="EMBL/GenBank/DDBJ databases">
        <authorList>
            <person name="Lanie J.A."/>
            <person name="Ng W.-L."/>
            <person name="Kazmierczak K.M."/>
            <person name="Andrzejewski T.M."/>
            <person name="Davidsen T.M."/>
            <person name="Wayne K.J."/>
            <person name="Tettelin H."/>
            <person name="Glass J.I."/>
            <person name="Rusch D."/>
            <person name="Podicherti R."/>
            <person name="Tsui H.-C.T."/>
            <person name="Winkler M.E."/>
        </authorList>
    </citation>
    <scope>NUCLEOTIDE SEQUENCE</scope>
</reference>